<dbReference type="Pfam" id="PF02581">
    <property type="entry name" value="TMP-TENI"/>
    <property type="match status" value="1"/>
</dbReference>
<evidence type="ECO:0000256" key="2">
    <source>
        <dbReference type="ARBA" id="ARBA00005165"/>
    </source>
</evidence>
<accession>A0A5E6MJE7</accession>
<comment type="cofactor">
    <cofactor evidence="10">
        <name>Mg(2+)</name>
        <dbReference type="ChEBI" id="CHEBI:18420"/>
    </cofactor>
    <text evidence="10">Binds 1 Mg(2+) ion per subunit.</text>
</comment>
<dbReference type="GO" id="GO:0009228">
    <property type="term" value="P:thiamine biosynthetic process"/>
    <property type="evidence" value="ECO:0007669"/>
    <property type="project" value="UniProtKB-KW"/>
</dbReference>
<dbReference type="FunFam" id="3.20.20.70:FF:000096">
    <property type="entry name" value="Thiamine-phosphate synthase"/>
    <property type="match status" value="1"/>
</dbReference>
<protein>
    <recommendedName>
        <fullName evidence="10">Thiamine-phosphate synthase</fullName>
        <shortName evidence="10">TP synthase</shortName>
        <shortName evidence="10">TPS</shortName>
        <ecNumber evidence="10">2.5.1.3</ecNumber>
    </recommendedName>
    <alternativeName>
        <fullName evidence="10">Thiamine-phosphate pyrophosphorylase</fullName>
        <shortName evidence="10">TMP pyrophosphorylase</shortName>
        <shortName evidence="10">TMP-PPase</shortName>
    </alternativeName>
</protein>
<dbReference type="GO" id="GO:0005737">
    <property type="term" value="C:cytoplasm"/>
    <property type="evidence" value="ECO:0007669"/>
    <property type="project" value="TreeGrafter"/>
</dbReference>
<reference evidence="14" key="1">
    <citation type="submission" date="2019-09" db="EMBL/GenBank/DDBJ databases">
        <authorList>
            <person name="Cremers G."/>
        </authorList>
    </citation>
    <scope>NUCLEOTIDE SEQUENCE [LARGE SCALE GENOMIC DNA]</scope>
    <source>
        <strain evidence="14">3B</strain>
    </source>
</reference>
<feature type="binding site" evidence="10">
    <location>
        <position position="176"/>
    </location>
    <ligand>
        <name>2-[(2R,5Z)-2-carboxy-4-methylthiazol-5(2H)-ylidene]ethyl phosphate</name>
        <dbReference type="ChEBI" id="CHEBI:62899"/>
    </ligand>
</feature>
<dbReference type="RefSeq" id="WP_142526038.1">
    <property type="nucleotide sequence ID" value="NZ_CABFUZ020000257.1"/>
</dbReference>
<proteinExistence type="inferred from homology"/>
<evidence type="ECO:0000256" key="3">
    <source>
        <dbReference type="ARBA" id="ARBA00022679"/>
    </source>
</evidence>
<evidence type="ECO:0000256" key="7">
    <source>
        <dbReference type="ARBA" id="ARBA00047334"/>
    </source>
</evidence>
<dbReference type="SUPFAM" id="SSF51391">
    <property type="entry name" value="Thiamin phosphate synthase"/>
    <property type="match status" value="1"/>
</dbReference>
<feature type="binding site" evidence="10">
    <location>
        <position position="120"/>
    </location>
    <ligand>
        <name>4-amino-2-methyl-5-(diphosphooxymethyl)pyrimidine</name>
        <dbReference type="ChEBI" id="CHEBI:57841"/>
    </ligand>
</feature>
<comment type="similarity">
    <text evidence="10 11">Belongs to the thiamine-phosphate synthase family.</text>
</comment>
<comment type="caution">
    <text evidence="14">The sequence shown here is derived from an EMBL/GenBank/DDBJ whole genome shotgun (WGS) entry which is preliminary data.</text>
</comment>
<evidence type="ECO:0000256" key="11">
    <source>
        <dbReference type="RuleBase" id="RU003826"/>
    </source>
</evidence>
<dbReference type="CDD" id="cd00564">
    <property type="entry name" value="TMP_TenI"/>
    <property type="match status" value="1"/>
</dbReference>
<dbReference type="Gene3D" id="3.20.20.70">
    <property type="entry name" value="Aldolase class I"/>
    <property type="match status" value="1"/>
</dbReference>
<keyword evidence="6 10" id="KW-0784">Thiamine biosynthesis</keyword>
<dbReference type="OrthoDB" id="9812206at2"/>
<feature type="binding site" evidence="10">
    <location>
        <begin position="49"/>
        <end position="53"/>
    </location>
    <ligand>
        <name>4-amino-2-methyl-5-(diphosphooxymethyl)pyrimidine</name>
        <dbReference type="ChEBI" id="CHEBI:57841"/>
    </ligand>
</feature>
<comment type="catalytic activity">
    <reaction evidence="9 10 11">
        <text>2-[(2R,5Z)-2-carboxy-4-methylthiazol-5(2H)-ylidene]ethyl phosphate + 4-amino-2-methyl-5-(diphosphooxymethyl)pyrimidine + 2 H(+) = thiamine phosphate + CO2 + diphosphate</text>
        <dbReference type="Rhea" id="RHEA:47844"/>
        <dbReference type="ChEBI" id="CHEBI:15378"/>
        <dbReference type="ChEBI" id="CHEBI:16526"/>
        <dbReference type="ChEBI" id="CHEBI:33019"/>
        <dbReference type="ChEBI" id="CHEBI:37575"/>
        <dbReference type="ChEBI" id="CHEBI:57841"/>
        <dbReference type="ChEBI" id="CHEBI:62899"/>
        <dbReference type="EC" id="2.5.1.3"/>
    </reaction>
</comment>
<evidence type="ECO:0000256" key="12">
    <source>
        <dbReference type="RuleBase" id="RU004253"/>
    </source>
</evidence>
<dbReference type="EMBL" id="CABFUZ020000257">
    <property type="protein sequence ID" value="VVM08450.1"/>
    <property type="molecule type" value="Genomic_DNA"/>
</dbReference>
<dbReference type="InterPro" id="IPR013785">
    <property type="entry name" value="Aldolase_TIM"/>
</dbReference>
<evidence type="ECO:0000313" key="14">
    <source>
        <dbReference type="EMBL" id="VVM08450.1"/>
    </source>
</evidence>
<feature type="binding site" evidence="10">
    <location>
        <begin position="196"/>
        <end position="197"/>
    </location>
    <ligand>
        <name>2-[(2R,5Z)-2-carboxy-4-methylthiazol-5(2H)-ylidene]ethyl phosphate</name>
        <dbReference type="ChEBI" id="CHEBI:62899"/>
    </ligand>
</feature>
<evidence type="ECO:0000256" key="6">
    <source>
        <dbReference type="ARBA" id="ARBA00022977"/>
    </source>
</evidence>
<evidence type="ECO:0000313" key="15">
    <source>
        <dbReference type="Proteomes" id="UP000381693"/>
    </source>
</evidence>
<comment type="catalytic activity">
    <reaction evidence="7 10 11">
        <text>4-methyl-5-(2-phosphooxyethyl)-thiazole + 4-amino-2-methyl-5-(diphosphooxymethyl)pyrimidine + H(+) = thiamine phosphate + diphosphate</text>
        <dbReference type="Rhea" id="RHEA:22328"/>
        <dbReference type="ChEBI" id="CHEBI:15378"/>
        <dbReference type="ChEBI" id="CHEBI:33019"/>
        <dbReference type="ChEBI" id="CHEBI:37575"/>
        <dbReference type="ChEBI" id="CHEBI:57841"/>
        <dbReference type="ChEBI" id="CHEBI:58296"/>
        <dbReference type="EC" id="2.5.1.3"/>
    </reaction>
</comment>
<dbReference type="EC" id="2.5.1.3" evidence="10"/>
<keyword evidence="4 10" id="KW-0479">Metal-binding</keyword>
<evidence type="ECO:0000256" key="4">
    <source>
        <dbReference type="ARBA" id="ARBA00022723"/>
    </source>
</evidence>
<dbReference type="InterPro" id="IPR022998">
    <property type="entry name" value="ThiamineP_synth_TenI"/>
</dbReference>
<feature type="binding site" evidence="10">
    <location>
        <begin position="146"/>
        <end position="148"/>
    </location>
    <ligand>
        <name>2-[(2R,5Z)-2-carboxy-4-methylthiazol-5(2H)-ylidene]ethyl phosphate</name>
        <dbReference type="ChEBI" id="CHEBI:62899"/>
    </ligand>
</feature>
<evidence type="ECO:0000256" key="8">
    <source>
        <dbReference type="ARBA" id="ARBA00047851"/>
    </source>
</evidence>
<feature type="binding site" evidence="10">
    <location>
        <position position="101"/>
    </location>
    <ligand>
        <name>Mg(2+)</name>
        <dbReference type="ChEBI" id="CHEBI:18420"/>
    </ligand>
</feature>
<dbReference type="AlphaFoldDB" id="A0A5E6MJE7"/>
<feature type="domain" description="Thiamine phosphate synthase/TenI" evidence="13">
    <location>
        <begin position="34"/>
        <end position="199"/>
    </location>
</feature>
<keyword evidence="15" id="KW-1185">Reference proteome</keyword>
<comment type="pathway">
    <text evidence="2 10 12">Cofactor biosynthesis; thiamine diphosphate biosynthesis; thiamine phosphate from 4-amino-2-methyl-5-diphosphomethylpyrimidine and 4-methyl-5-(2-phosphoethyl)-thiazole: step 1/1.</text>
</comment>
<dbReference type="NCBIfam" id="TIGR00693">
    <property type="entry name" value="thiE"/>
    <property type="match status" value="1"/>
</dbReference>
<keyword evidence="3 10" id="KW-0808">Transferase</keyword>
<feature type="binding site" evidence="10">
    <location>
        <position position="149"/>
    </location>
    <ligand>
        <name>4-amino-2-methyl-5-(diphosphooxymethyl)pyrimidine</name>
        <dbReference type="ChEBI" id="CHEBI:57841"/>
    </ligand>
</feature>
<evidence type="ECO:0000256" key="10">
    <source>
        <dbReference type="HAMAP-Rule" id="MF_00097"/>
    </source>
</evidence>
<comment type="function">
    <text evidence="1 10">Condenses 4-methyl-5-(beta-hydroxyethyl)thiazole monophosphate (THZ-P) and 2-methyl-4-amino-5-hydroxymethyl pyrimidine pyrophosphate (HMP-PP) to form thiamine monophosphate (TMP).</text>
</comment>
<dbReference type="UniPathway" id="UPA00060">
    <property type="reaction ID" value="UER00141"/>
</dbReference>
<gene>
    <name evidence="10 14" type="primary">thiE</name>
    <name evidence="14" type="ORF">MAMC_02165</name>
</gene>
<dbReference type="HAMAP" id="MF_00097">
    <property type="entry name" value="TMP_synthase"/>
    <property type="match status" value="1"/>
</dbReference>
<dbReference type="PANTHER" id="PTHR20857">
    <property type="entry name" value="THIAMINE-PHOSPHATE PYROPHOSPHORYLASE"/>
    <property type="match status" value="1"/>
</dbReference>
<evidence type="ECO:0000259" key="13">
    <source>
        <dbReference type="Pfam" id="PF02581"/>
    </source>
</evidence>
<evidence type="ECO:0000256" key="5">
    <source>
        <dbReference type="ARBA" id="ARBA00022842"/>
    </source>
</evidence>
<evidence type="ECO:0000256" key="1">
    <source>
        <dbReference type="ARBA" id="ARBA00003814"/>
    </source>
</evidence>
<sequence length="231" mass="25384">MNDEERLWRRKVRLRLARFYGIVDLGVLGESDPRGAAREMVAGGVDVLQLRAKNREPESLEPLARSLRELTDSAGTLFLVNDWPLLARRVDADGVHLGQEDLPIAEARKILAATQLIGKSTHSMEQALAAEREGADYIAVGPIFATPTKPEVEPVGLPLIREVRGRLRKPFFCIGGIRKENLRKVLESGADRVVMVSAILRSADIEAYCREVAAMLGPKGLLTAEPADLSE</sequence>
<dbReference type="PANTHER" id="PTHR20857:SF15">
    <property type="entry name" value="THIAMINE-PHOSPHATE SYNTHASE"/>
    <property type="match status" value="1"/>
</dbReference>
<dbReference type="GO" id="GO:0000287">
    <property type="term" value="F:magnesium ion binding"/>
    <property type="evidence" value="ECO:0007669"/>
    <property type="project" value="UniProtKB-UniRule"/>
</dbReference>
<dbReference type="Proteomes" id="UP000381693">
    <property type="component" value="Unassembled WGS sequence"/>
</dbReference>
<organism evidence="14 15">
    <name type="scientific">Methylacidimicrobium cyclopophantes</name>
    <dbReference type="NCBI Taxonomy" id="1041766"/>
    <lineage>
        <taxon>Bacteria</taxon>
        <taxon>Pseudomonadati</taxon>
        <taxon>Verrucomicrobiota</taxon>
        <taxon>Methylacidimicrobium</taxon>
    </lineage>
</organism>
<evidence type="ECO:0000256" key="9">
    <source>
        <dbReference type="ARBA" id="ARBA00047883"/>
    </source>
</evidence>
<dbReference type="InterPro" id="IPR036206">
    <property type="entry name" value="ThiamineP_synth_sf"/>
</dbReference>
<feature type="binding site" evidence="10">
    <location>
        <position position="82"/>
    </location>
    <ligand>
        <name>Mg(2+)</name>
        <dbReference type="ChEBI" id="CHEBI:18420"/>
    </ligand>
</feature>
<feature type="binding site" evidence="10">
    <location>
        <position position="81"/>
    </location>
    <ligand>
        <name>4-amino-2-methyl-5-(diphosphooxymethyl)pyrimidine</name>
        <dbReference type="ChEBI" id="CHEBI:57841"/>
    </ligand>
</feature>
<dbReference type="GO" id="GO:0009229">
    <property type="term" value="P:thiamine diphosphate biosynthetic process"/>
    <property type="evidence" value="ECO:0007669"/>
    <property type="project" value="UniProtKB-UniRule"/>
</dbReference>
<comment type="catalytic activity">
    <reaction evidence="8 10 11">
        <text>2-(2-carboxy-4-methylthiazol-5-yl)ethyl phosphate + 4-amino-2-methyl-5-(diphosphooxymethyl)pyrimidine + 2 H(+) = thiamine phosphate + CO2 + diphosphate</text>
        <dbReference type="Rhea" id="RHEA:47848"/>
        <dbReference type="ChEBI" id="CHEBI:15378"/>
        <dbReference type="ChEBI" id="CHEBI:16526"/>
        <dbReference type="ChEBI" id="CHEBI:33019"/>
        <dbReference type="ChEBI" id="CHEBI:37575"/>
        <dbReference type="ChEBI" id="CHEBI:57841"/>
        <dbReference type="ChEBI" id="CHEBI:62890"/>
        <dbReference type="EC" id="2.5.1.3"/>
    </reaction>
</comment>
<name>A0A5E6MJE7_9BACT</name>
<dbReference type="GO" id="GO:0004789">
    <property type="term" value="F:thiamine-phosphate diphosphorylase activity"/>
    <property type="evidence" value="ECO:0007669"/>
    <property type="project" value="UniProtKB-UniRule"/>
</dbReference>
<dbReference type="InterPro" id="IPR034291">
    <property type="entry name" value="TMP_synthase"/>
</dbReference>
<keyword evidence="5 10" id="KW-0460">Magnesium</keyword>